<evidence type="ECO:0000313" key="5">
    <source>
        <dbReference type="Proteomes" id="UP001500167"/>
    </source>
</evidence>
<accession>A0ABP7ZQM4</accession>
<organism evidence="4 5">
    <name type="scientific">Sphingobacterium ginsenosidimutans</name>
    <dbReference type="NCBI Taxonomy" id="687845"/>
    <lineage>
        <taxon>Bacteria</taxon>
        <taxon>Pseudomonadati</taxon>
        <taxon>Bacteroidota</taxon>
        <taxon>Sphingobacteriia</taxon>
        <taxon>Sphingobacteriales</taxon>
        <taxon>Sphingobacteriaceae</taxon>
        <taxon>Sphingobacterium</taxon>
    </lineage>
</organism>
<dbReference type="InterPro" id="IPR050330">
    <property type="entry name" value="Bact_OuterMem_StrucFunc"/>
</dbReference>
<dbReference type="PANTHER" id="PTHR30329:SF21">
    <property type="entry name" value="LIPOPROTEIN YIAD-RELATED"/>
    <property type="match status" value="1"/>
</dbReference>
<keyword evidence="5" id="KW-1185">Reference proteome</keyword>
<protein>
    <submittedName>
        <fullName evidence="4">OmpA family protein</fullName>
    </submittedName>
</protein>
<gene>
    <name evidence="4" type="ORF">GCM10022218_02480</name>
</gene>
<keyword evidence="1" id="KW-0472">Membrane</keyword>
<dbReference type="Proteomes" id="UP001500167">
    <property type="component" value="Unassembled WGS sequence"/>
</dbReference>
<feature type="coiled-coil region" evidence="2">
    <location>
        <begin position="252"/>
        <end position="279"/>
    </location>
</feature>
<reference evidence="5" key="1">
    <citation type="journal article" date="2019" name="Int. J. Syst. Evol. Microbiol.">
        <title>The Global Catalogue of Microorganisms (GCM) 10K type strain sequencing project: providing services to taxonomists for standard genome sequencing and annotation.</title>
        <authorList>
            <consortium name="The Broad Institute Genomics Platform"/>
            <consortium name="The Broad Institute Genome Sequencing Center for Infectious Disease"/>
            <person name="Wu L."/>
            <person name="Ma J."/>
        </authorList>
    </citation>
    <scope>NUCLEOTIDE SEQUENCE [LARGE SCALE GENOMIC DNA]</scope>
    <source>
        <strain evidence="5">JCM 16722</strain>
    </source>
</reference>
<name>A0ABP7ZQM4_9SPHI</name>
<comment type="caution">
    <text evidence="4">The sequence shown here is derived from an EMBL/GenBank/DDBJ whole genome shotgun (WGS) entry which is preliminary data.</text>
</comment>
<dbReference type="Gene3D" id="3.30.1330.60">
    <property type="entry name" value="OmpA-like domain"/>
    <property type="match status" value="1"/>
</dbReference>
<dbReference type="Pfam" id="PF00691">
    <property type="entry name" value="OmpA"/>
    <property type="match status" value="1"/>
</dbReference>
<sequence length="399" mass="44974">MKPLITALLLTAGSVQVYGQTETVRMDTIKTVDQDKYRVTTNHFWDNWFIGAGAGVQHYFGDHNKQMKFSETLSPNFSAYFGKWFTPGIGARVGASGFKIVGVTQNGAHSTGERYDGKPWDGYWLYNKEFNYFHLNGDVLFNLTNIFGGYRPDRFYEISPYAGLGWMVTNDEPKAKEVSANLGIYNTFRLTNALQLTLDVRGSLVNDRFDGELGGRKNEGSLAAQIGLVYKFPKRDWDKSTETVIRYDQQVLDRLRDQVNKLAADNDALRRQLAESKNEVITDVKVHDRVLAAPILMTFPINKSTVSNEARTNLGFFAKVIKAGSPEVVYKVTGYADKGTGSPQTNERLSRERAQAIYNVLTREFDVNPNQLKVDYKGGVDNMFYDDPRLSRAVITIAE</sequence>
<dbReference type="InterPro" id="IPR036737">
    <property type="entry name" value="OmpA-like_sf"/>
</dbReference>
<dbReference type="EMBL" id="BAAAZK010000002">
    <property type="protein sequence ID" value="GAA4168107.1"/>
    <property type="molecule type" value="Genomic_DNA"/>
</dbReference>
<evidence type="ECO:0000256" key="2">
    <source>
        <dbReference type="SAM" id="Coils"/>
    </source>
</evidence>
<dbReference type="InterPro" id="IPR006665">
    <property type="entry name" value="OmpA-like"/>
</dbReference>
<dbReference type="RefSeq" id="WP_346083766.1">
    <property type="nucleotide sequence ID" value="NZ_BAAAZK010000002.1"/>
</dbReference>
<evidence type="ECO:0000313" key="4">
    <source>
        <dbReference type="EMBL" id="GAA4168107.1"/>
    </source>
</evidence>
<dbReference type="PROSITE" id="PS51123">
    <property type="entry name" value="OMPA_2"/>
    <property type="match status" value="1"/>
</dbReference>
<keyword evidence="2" id="KW-0175">Coiled coil</keyword>
<dbReference type="PANTHER" id="PTHR30329">
    <property type="entry name" value="STATOR ELEMENT OF FLAGELLAR MOTOR COMPLEX"/>
    <property type="match status" value="1"/>
</dbReference>
<feature type="domain" description="OmpA-like" evidence="3">
    <location>
        <begin position="286"/>
        <end position="399"/>
    </location>
</feature>
<evidence type="ECO:0000256" key="1">
    <source>
        <dbReference type="PROSITE-ProRule" id="PRU00473"/>
    </source>
</evidence>
<dbReference type="SUPFAM" id="SSF103088">
    <property type="entry name" value="OmpA-like"/>
    <property type="match status" value="1"/>
</dbReference>
<evidence type="ECO:0000259" key="3">
    <source>
        <dbReference type="PROSITE" id="PS51123"/>
    </source>
</evidence>
<proteinExistence type="predicted"/>